<evidence type="ECO:0000313" key="2">
    <source>
        <dbReference type="EMBL" id="KAK1579395.1"/>
    </source>
</evidence>
<dbReference type="AlphaFoldDB" id="A0AAD8UZL5"/>
<keyword evidence="3" id="KW-1185">Reference proteome</keyword>
<comment type="caution">
    <text evidence="2">The sequence shown here is derived from an EMBL/GenBank/DDBJ whole genome shotgun (WGS) entry which is preliminary data.</text>
</comment>
<sequence>MTAGLVSERDTPPSPSQRKSKNFRGQAYPSQVNYESDDVARLQRYSQTVVVAPPPLPRTNVCFVQRTGFDGPTGSLTQRP</sequence>
<evidence type="ECO:0000313" key="3">
    <source>
        <dbReference type="Proteomes" id="UP001230504"/>
    </source>
</evidence>
<evidence type="ECO:0000256" key="1">
    <source>
        <dbReference type="SAM" id="MobiDB-lite"/>
    </source>
</evidence>
<gene>
    <name evidence="2" type="ORF">LY79DRAFT_564395</name>
</gene>
<dbReference type="GeneID" id="85442892"/>
<proteinExistence type="predicted"/>
<protein>
    <submittedName>
        <fullName evidence="2">Uncharacterized protein</fullName>
    </submittedName>
</protein>
<organism evidence="2 3">
    <name type="scientific">Colletotrichum navitas</name>
    <dbReference type="NCBI Taxonomy" id="681940"/>
    <lineage>
        <taxon>Eukaryota</taxon>
        <taxon>Fungi</taxon>
        <taxon>Dikarya</taxon>
        <taxon>Ascomycota</taxon>
        <taxon>Pezizomycotina</taxon>
        <taxon>Sordariomycetes</taxon>
        <taxon>Hypocreomycetidae</taxon>
        <taxon>Glomerellales</taxon>
        <taxon>Glomerellaceae</taxon>
        <taxon>Colletotrichum</taxon>
        <taxon>Colletotrichum graminicola species complex</taxon>
    </lineage>
</organism>
<reference evidence="2" key="1">
    <citation type="submission" date="2021-06" db="EMBL/GenBank/DDBJ databases">
        <title>Comparative genomics, transcriptomics and evolutionary studies reveal genomic signatures of adaptation to plant cell wall in hemibiotrophic fungi.</title>
        <authorList>
            <consortium name="DOE Joint Genome Institute"/>
            <person name="Baroncelli R."/>
            <person name="Diaz J.F."/>
            <person name="Benocci T."/>
            <person name="Peng M."/>
            <person name="Battaglia E."/>
            <person name="Haridas S."/>
            <person name="Andreopoulos W."/>
            <person name="Labutti K."/>
            <person name="Pangilinan J."/>
            <person name="Floch G.L."/>
            <person name="Makela M.R."/>
            <person name="Henrissat B."/>
            <person name="Grigoriev I.V."/>
            <person name="Crouch J.A."/>
            <person name="De Vries R.P."/>
            <person name="Sukno S.A."/>
            <person name="Thon M.R."/>
        </authorList>
    </citation>
    <scope>NUCLEOTIDE SEQUENCE</scope>
    <source>
        <strain evidence="2">CBS 125086</strain>
    </source>
</reference>
<accession>A0AAD8UZL5</accession>
<name>A0AAD8UZL5_9PEZI</name>
<dbReference type="RefSeq" id="XP_060410530.1">
    <property type="nucleotide sequence ID" value="XM_060558652.1"/>
</dbReference>
<dbReference type="EMBL" id="JAHLJV010000067">
    <property type="protein sequence ID" value="KAK1579395.1"/>
    <property type="molecule type" value="Genomic_DNA"/>
</dbReference>
<feature type="region of interest" description="Disordered" evidence="1">
    <location>
        <begin position="1"/>
        <end position="32"/>
    </location>
</feature>
<dbReference type="Proteomes" id="UP001230504">
    <property type="component" value="Unassembled WGS sequence"/>
</dbReference>